<feature type="compositionally biased region" description="Gly residues" evidence="1">
    <location>
        <begin position="111"/>
        <end position="121"/>
    </location>
</feature>
<feature type="region of interest" description="Disordered" evidence="1">
    <location>
        <begin position="95"/>
        <end position="128"/>
    </location>
</feature>
<evidence type="ECO:0008006" key="4">
    <source>
        <dbReference type="Google" id="ProtNLM"/>
    </source>
</evidence>
<comment type="caution">
    <text evidence="2">The sequence shown here is derived from an EMBL/GenBank/DDBJ whole genome shotgun (WGS) entry which is preliminary data.</text>
</comment>
<evidence type="ECO:0000256" key="1">
    <source>
        <dbReference type="SAM" id="MobiDB-lite"/>
    </source>
</evidence>
<proteinExistence type="predicted"/>
<dbReference type="EMBL" id="JAUNZN010000165">
    <property type="protein sequence ID" value="KAK4805211.1"/>
    <property type="molecule type" value="Genomic_DNA"/>
</dbReference>
<gene>
    <name evidence="2" type="ORF">QYF61_011482</name>
</gene>
<reference evidence="2 3" key="1">
    <citation type="journal article" date="2023" name="J. Hered.">
        <title>Chromosome-level genome of the wood stork (Mycteria americana) provides insight into avian chromosome evolution.</title>
        <authorList>
            <person name="Flamio R. Jr."/>
            <person name="Ramstad K.M."/>
        </authorList>
    </citation>
    <scope>NUCLEOTIDE SEQUENCE [LARGE SCALE GENOMIC DNA]</scope>
    <source>
        <strain evidence="2">JAX WOST 10</strain>
    </source>
</reference>
<sequence length="128" mass="13908">MPEGGAAIQGDLARLEKWAERNLTKFSKEKWYVLPLGRSNPRHRYALGATRLEISLEQGPWGPGGHQGDHEPPTCPCCKEGERCPGLHSFNEGMGKVLPMGRNNPRLVGPAAGGTNWGGQEGPSDHQE</sequence>
<evidence type="ECO:0000313" key="3">
    <source>
        <dbReference type="Proteomes" id="UP001333110"/>
    </source>
</evidence>
<organism evidence="2 3">
    <name type="scientific">Mycteria americana</name>
    <name type="common">Wood stork</name>
    <dbReference type="NCBI Taxonomy" id="33587"/>
    <lineage>
        <taxon>Eukaryota</taxon>
        <taxon>Metazoa</taxon>
        <taxon>Chordata</taxon>
        <taxon>Craniata</taxon>
        <taxon>Vertebrata</taxon>
        <taxon>Euteleostomi</taxon>
        <taxon>Archelosauria</taxon>
        <taxon>Archosauria</taxon>
        <taxon>Dinosauria</taxon>
        <taxon>Saurischia</taxon>
        <taxon>Theropoda</taxon>
        <taxon>Coelurosauria</taxon>
        <taxon>Aves</taxon>
        <taxon>Neognathae</taxon>
        <taxon>Neoaves</taxon>
        <taxon>Aequornithes</taxon>
        <taxon>Ciconiiformes</taxon>
        <taxon>Ciconiidae</taxon>
        <taxon>Mycteria</taxon>
    </lineage>
</organism>
<evidence type="ECO:0000313" key="2">
    <source>
        <dbReference type="EMBL" id="KAK4805211.1"/>
    </source>
</evidence>
<protein>
    <recommendedName>
        <fullName evidence="4">Rna-directed dna polymerase from mobile element jockey-like</fullName>
    </recommendedName>
</protein>
<keyword evidence="3" id="KW-1185">Reference proteome</keyword>
<name>A0AAN7MJH5_MYCAM</name>
<accession>A0AAN7MJH5</accession>
<dbReference type="AlphaFoldDB" id="A0AAN7MJH5"/>
<dbReference type="Proteomes" id="UP001333110">
    <property type="component" value="Unassembled WGS sequence"/>
</dbReference>